<proteinExistence type="predicted"/>
<accession>A0AAE1CJ73</accession>
<sequence length="185" mass="21776">MIKLEDGTVDLRSLLTSPVTRQDLSRLTSSISRTAIFASHDLHECTMYYPMLSIRTHEYQLIHNLNFLMPFTIDQDFFASPTFQDLLERTRLGQPLHWYKTLKEYYYRPQWELYDIRTDPREEVNLAGNESYALIFKSLKTQLNAWQNITADLWICAPHGVLEFQGKYKAHPRCLSLENGLKNEL</sequence>
<dbReference type="AlphaFoldDB" id="A0AAE1CJ73"/>
<gene>
    <name evidence="1" type="ORF">RRG08_027707</name>
</gene>
<dbReference type="EMBL" id="JAWDGP010008052">
    <property type="protein sequence ID" value="KAK3696266.1"/>
    <property type="molecule type" value="Genomic_DNA"/>
</dbReference>
<dbReference type="Proteomes" id="UP001283361">
    <property type="component" value="Unassembled WGS sequence"/>
</dbReference>
<dbReference type="Gene3D" id="3.40.720.10">
    <property type="entry name" value="Alkaline Phosphatase, subunit A"/>
    <property type="match status" value="1"/>
</dbReference>
<organism evidence="1 2">
    <name type="scientific">Elysia crispata</name>
    <name type="common">lettuce slug</name>
    <dbReference type="NCBI Taxonomy" id="231223"/>
    <lineage>
        <taxon>Eukaryota</taxon>
        <taxon>Metazoa</taxon>
        <taxon>Spiralia</taxon>
        <taxon>Lophotrochozoa</taxon>
        <taxon>Mollusca</taxon>
        <taxon>Gastropoda</taxon>
        <taxon>Heterobranchia</taxon>
        <taxon>Euthyneura</taxon>
        <taxon>Panpulmonata</taxon>
        <taxon>Sacoglossa</taxon>
        <taxon>Placobranchoidea</taxon>
        <taxon>Plakobranchidae</taxon>
        <taxon>Elysia</taxon>
    </lineage>
</organism>
<keyword evidence="2" id="KW-1185">Reference proteome</keyword>
<evidence type="ECO:0000313" key="1">
    <source>
        <dbReference type="EMBL" id="KAK3696266.1"/>
    </source>
</evidence>
<protein>
    <recommendedName>
        <fullName evidence="3">N-sulphoglucosamine sulphohydrolase C-terminal domain-containing protein</fullName>
    </recommendedName>
</protein>
<comment type="caution">
    <text evidence="1">The sequence shown here is derived from an EMBL/GenBank/DDBJ whole genome shotgun (WGS) entry which is preliminary data.</text>
</comment>
<evidence type="ECO:0000313" key="2">
    <source>
        <dbReference type="Proteomes" id="UP001283361"/>
    </source>
</evidence>
<reference evidence="1" key="1">
    <citation type="journal article" date="2023" name="G3 (Bethesda)">
        <title>A reference genome for the long-term kleptoplast-retaining sea slug Elysia crispata morphotype clarki.</title>
        <authorList>
            <person name="Eastman K.E."/>
            <person name="Pendleton A.L."/>
            <person name="Shaikh M.A."/>
            <person name="Suttiyut T."/>
            <person name="Ogas R."/>
            <person name="Tomko P."/>
            <person name="Gavelis G."/>
            <person name="Widhalm J.R."/>
            <person name="Wisecaver J.H."/>
        </authorList>
    </citation>
    <scope>NUCLEOTIDE SEQUENCE</scope>
    <source>
        <strain evidence="1">ECLA1</strain>
    </source>
</reference>
<name>A0AAE1CJ73_9GAST</name>
<evidence type="ECO:0008006" key="3">
    <source>
        <dbReference type="Google" id="ProtNLM"/>
    </source>
</evidence>
<dbReference type="InterPro" id="IPR017850">
    <property type="entry name" value="Alkaline_phosphatase_core_sf"/>
</dbReference>
<dbReference type="SUPFAM" id="SSF53649">
    <property type="entry name" value="Alkaline phosphatase-like"/>
    <property type="match status" value="1"/>
</dbReference>